<proteinExistence type="predicted"/>
<organism evidence="1 2">
    <name type="scientific">Solilutibacter silvestris</name>
    <dbReference type="NCBI Taxonomy" id="1645665"/>
    <lineage>
        <taxon>Bacteria</taxon>
        <taxon>Pseudomonadati</taxon>
        <taxon>Pseudomonadota</taxon>
        <taxon>Gammaproteobacteria</taxon>
        <taxon>Lysobacterales</taxon>
        <taxon>Lysobacteraceae</taxon>
        <taxon>Solilutibacter</taxon>
    </lineage>
</organism>
<evidence type="ECO:0000313" key="1">
    <source>
        <dbReference type="EMBL" id="PNS09766.1"/>
    </source>
</evidence>
<sequence>MLTPAIPWHQMTGREQFVWASSYASLAGDPVNAIRWADWVVHQLRELDIDNERYSGPEYEAARHGSGLTFEEFRAWYPVALKIAKKGIVTPNEITEAAFQTAFQTYQRCSTDFY</sequence>
<dbReference type="OrthoDB" id="6057805at2"/>
<dbReference type="RefSeq" id="WP_103074793.1">
    <property type="nucleotide sequence ID" value="NZ_NPZB01000001.1"/>
</dbReference>
<reference evidence="1 2" key="1">
    <citation type="submission" date="2017-08" db="EMBL/GenBank/DDBJ databases">
        <title>Lysobacter sylvestris genome.</title>
        <authorList>
            <person name="Zhang D.-C."/>
            <person name="Albuquerque L."/>
            <person name="Franca L."/>
            <person name="Froufe H.J.C."/>
            <person name="Barroso C."/>
            <person name="Egas C."/>
            <person name="Da Costa M."/>
            <person name="Margesin R."/>
        </authorList>
    </citation>
    <scope>NUCLEOTIDE SEQUENCE [LARGE SCALE GENOMIC DNA]</scope>
    <source>
        <strain evidence="1 2">AM20-91</strain>
    </source>
</reference>
<accession>A0A2K1Q3Z5</accession>
<protein>
    <submittedName>
        <fullName evidence="1">Uncharacterized protein</fullName>
    </submittedName>
</protein>
<keyword evidence="2" id="KW-1185">Reference proteome</keyword>
<comment type="caution">
    <text evidence="1">The sequence shown here is derived from an EMBL/GenBank/DDBJ whole genome shotgun (WGS) entry which is preliminary data.</text>
</comment>
<dbReference type="EMBL" id="NPZB01000001">
    <property type="protein sequence ID" value="PNS09766.1"/>
    <property type="molecule type" value="Genomic_DNA"/>
</dbReference>
<dbReference type="AlphaFoldDB" id="A0A2K1Q3Z5"/>
<gene>
    <name evidence="1" type="ORF">Lysil_1395</name>
</gene>
<name>A0A2K1Q3Z5_9GAMM</name>
<dbReference type="Proteomes" id="UP000236220">
    <property type="component" value="Unassembled WGS sequence"/>
</dbReference>
<evidence type="ECO:0000313" key="2">
    <source>
        <dbReference type="Proteomes" id="UP000236220"/>
    </source>
</evidence>